<dbReference type="EMBL" id="CAXDID020000269">
    <property type="protein sequence ID" value="CAL6067700.1"/>
    <property type="molecule type" value="Genomic_DNA"/>
</dbReference>
<gene>
    <name evidence="1" type="ORF">HINF_LOCUS53147</name>
</gene>
<evidence type="ECO:0000313" key="2">
    <source>
        <dbReference type="Proteomes" id="UP001642409"/>
    </source>
</evidence>
<accession>A0ABP1KR73</accession>
<keyword evidence="2" id="KW-1185">Reference proteome</keyword>
<protein>
    <submittedName>
        <fullName evidence="1">Hypothetical_protein</fullName>
    </submittedName>
</protein>
<sequence>MKGEQDASQIGVPQIYLYRTTSTQYYYYSNNRIPTTVFQKPCTNNPVQTTLNRQPSIRQKQQIVQKVNLNMCGLTLQCEQGLWACGVWAPLRGWPLCGGPLLRL</sequence>
<organism evidence="1 2">
    <name type="scientific">Hexamita inflata</name>
    <dbReference type="NCBI Taxonomy" id="28002"/>
    <lineage>
        <taxon>Eukaryota</taxon>
        <taxon>Metamonada</taxon>
        <taxon>Diplomonadida</taxon>
        <taxon>Hexamitidae</taxon>
        <taxon>Hexamitinae</taxon>
        <taxon>Hexamita</taxon>
    </lineage>
</organism>
<dbReference type="Proteomes" id="UP001642409">
    <property type="component" value="Unassembled WGS sequence"/>
</dbReference>
<name>A0ABP1KR73_9EUKA</name>
<comment type="caution">
    <text evidence="1">The sequence shown here is derived from an EMBL/GenBank/DDBJ whole genome shotgun (WGS) entry which is preliminary data.</text>
</comment>
<evidence type="ECO:0000313" key="1">
    <source>
        <dbReference type="EMBL" id="CAL6067700.1"/>
    </source>
</evidence>
<reference evidence="1 2" key="1">
    <citation type="submission" date="2024-07" db="EMBL/GenBank/DDBJ databases">
        <authorList>
            <person name="Akdeniz Z."/>
        </authorList>
    </citation>
    <scope>NUCLEOTIDE SEQUENCE [LARGE SCALE GENOMIC DNA]</scope>
</reference>
<proteinExistence type="predicted"/>